<dbReference type="SUPFAM" id="SSF47384">
    <property type="entry name" value="Homodimeric domain of signal transducing histidine kinase"/>
    <property type="match status" value="1"/>
</dbReference>
<evidence type="ECO:0000313" key="10">
    <source>
        <dbReference type="EMBL" id="VAW19817.1"/>
    </source>
</evidence>
<dbReference type="InterPro" id="IPR005467">
    <property type="entry name" value="His_kinase_dom"/>
</dbReference>
<feature type="domain" description="Response regulatory" evidence="7">
    <location>
        <begin position="694"/>
        <end position="807"/>
    </location>
</feature>
<reference evidence="10" key="1">
    <citation type="submission" date="2018-06" db="EMBL/GenBank/DDBJ databases">
        <authorList>
            <person name="Zhirakovskaya E."/>
        </authorList>
    </citation>
    <scope>NUCLEOTIDE SEQUENCE</scope>
</reference>
<dbReference type="PROSITE" id="PS50113">
    <property type="entry name" value="PAC"/>
    <property type="match status" value="1"/>
</dbReference>
<dbReference type="InterPro" id="IPR036890">
    <property type="entry name" value="HATPase_C_sf"/>
</dbReference>
<proteinExistence type="predicted"/>
<dbReference type="PROSITE" id="PS50112">
    <property type="entry name" value="PAS"/>
    <property type="match status" value="1"/>
</dbReference>
<dbReference type="Gene3D" id="2.10.70.100">
    <property type="match status" value="1"/>
</dbReference>
<dbReference type="Pfam" id="PF00072">
    <property type="entry name" value="Response_reg"/>
    <property type="match status" value="1"/>
</dbReference>
<dbReference type="CDD" id="cd00130">
    <property type="entry name" value="PAS"/>
    <property type="match status" value="2"/>
</dbReference>
<dbReference type="PROSITE" id="PS50109">
    <property type="entry name" value="HIS_KIN"/>
    <property type="match status" value="1"/>
</dbReference>
<gene>
    <name evidence="10" type="ORF">MNBD_BACTEROID01-1163</name>
</gene>
<dbReference type="EMBL" id="UOEP01000106">
    <property type="protein sequence ID" value="VAW19817.1"/>
    <property type="molecule type" value="Genomic_DNA"/>
</dbReference>
<dbReference type="AlphaFoldDB" id="A0A3B0U2E5"/>
<evidence type="ECO:0000256" key="3">
    <source>
        <dbReference type="ARBA" id="ARBA00022553"/>
    </source>
</evidence>
<dbReference type="Pfam" id="PF13185">
    <property type="entry name" value="GAF_2"/>
    <property type="match status" value="1"/>
</dbReference>
<dbReference type="PANTHER" id="PTHR43047">
    <property type="entry name" value="TWO-COMPONENT HISTIDINE PROTEIN KINASE"/>
    <property type="match status" value="1"/>
</dbReference>
<evidence type="ECO:0000256" key="5">
    <source>
        <dbReference type="ARBA" id="ARBA00022777"/>
    </source>
</evidence>
<dbReference type="CDD" id="cd17546">
    <property type="entry name" value="REC_hyHK_CKI1_RcsC-like"/>
    <property type="match status" value="1"/>
</dbReference>
<dbReference type="Pfam" id="PF08447">
    <property type="entry name" value="PAS_3"/>
    <property type="match status" value="1"/>
</dbReference>
<dbReference type="SMART" id="SM00086">
    <property type="entry name" value="PAC"/>
    <property type="match status" value="2"/>
</dbReference>
<dbReference type="GO" id="GO:0000155">
    <property type="term" value="F:phosphorelay sensor kinase activity"/>
    <property type="evidence" value="ECO:0007669"/>
    <property type="project" value="InterPro"/>
</dbReference>
<dbReference type="InterPro" id="IPR011006">
    <property type="entry name" value="CheY-like_superfamily"/>
</dbReference>
<dbReference type="Gene3D" id="3.30.565.10">
    <property type="entry name" value="Histidine kinase-like ATPase, C-terminal domain"/>
    <property type="match status" value="1"/>
</dbReference>
<dbReference type="CDD" id="cd00082">
    <property type="entry name" value="HisKA"/>
    <property type="match status" value="1"/>
</dbReference>
<dbReference type="SUPFAM" id="SSF52172">
    <property type="entry name" value="CheY-like"/>
    <property type="match status" value="1"/>
</dbReference>
<dbReference type="SUPFAM" id="SSF55785">
    <property type="entry name" value="PYP-like sensor domain (PAS domain)"/>
    <property type="match status" value="2"/>
</dbReference>
<dbReference type="InterPro" id="IPR001610">
    <property type="entry name" value="PAC"/>
</dbReference>
<dbReference type="InterPro" id="IPR003594">
    <property type="entry name" value="HATPase_dom"/>
</dbReference>
<dbReference type="EC" id="2.7.13.3" evidence="2"/>
<dbReference type="SMART" id="SM00387">
    <property type="entry name" value="HATPase_c"/>
    <property type="match status" value="1"/>
</dbReference>
<protein>
    <recommendedName>
        <fullName evidence="2">histidine kinase</fullName>
        <ecNumber evidence="2">2.7.13.3</ecNumber>
    </recommendedName>
</protein>
<dbReference type="PROSITE" id="PS50110">
    <property type="entry name" value="RESPONSE_REGULATORY"/>
    <property type="match status" value="1"/>
</dbReference>
<evidence type="ECO:0000256" key="4">
    <source>
        <dbReference type="ARBA" id="ARBA00022679"/>
    </source>
</evidence>
<evidence type="ECO:0000259" key="9">
    <source>
        <dbReference type="PROSITE" id="PS50113"/>
    </source>
</evidence>
<dbReference type="Pfam" id="PF02518">
    <property type="entry name" value="HATPase_c"/>
    <property type="match status" value="1"/>
</dbReference>
<dbReference type="Gene3D" id="1.10.287.130">
    <property type="match status" value="1"/>
</dbReference>
<dbReference type="InterPro" id="IPR000700">
    <property type="entry name" value="PAS-assoc_C"/>
</dbReference>
<dbReference type="SMART" id="SM00448">
    <property type="entry name" value="REC"/>
    <property type="match status" value="1"/>
</dbReference>
<keyword evidence="3" id="KW-0597">Phosphoprotein</keyword>
<dbReference type="InterPro" id="IPR035965">
    <property type="entry name" value="PAS-like_dom_sf"/>
</dbReference>
<dbReference type="Gene3D" id="3.30.450.40">
    <property type="match status" value="1"/>
</dbReference>
<dbReference type="SMART" id="SM00388">
    <property type="entry name" value="HisKA"/>
    <property type="match status" value="1"/>
</dbReference>
<evidence type="ECO:0000256" key="1">
    <source>
        <dbReference type="ARBA" id="ARBA00000085"/>
    </source>
</evidence>
<accession>A0A3B0U2E5</accession>
<dbReference type="Pfam" id="PF13426">
    <property type="entry name" value="PAS_9"/>
    <property type="match status" value="1"/>
</dbReference>
<dbReference type="Gene3D" id="3.40.50.2300">
    <property type="match status" value="1"/>
</dbReference>
<dbReference type="InterPro" id="IPR000014">
    <property type="entry name" value="PAS"/>
</dbReference>
<dbReference type="FunFam" id="3.30.565.10:FF:000010">
    <property type="entry name" value="Sensor histidine kinase RcsC"/>
    <property type="match status" value="1"/>
</dbReference>
<dbReference type="Gene3D" id="3.30.450.20">
    <property type="entry name" value="PAS domain"/>
    <property type="match status" value="2"/>
</dbReference>
<dbReference type="SMART" id="SM00091">
    <property type="entry name" value="PAS"/>
    <property type="match status" value="1"/>
</dbReference>
<evidence type="ECO:0000259" key="7">
    <source>
        <dbReference type="PROSITE" id="PS50110"/>
    </source>
</evidence>
<sequence>MRKQSNIRKLEEEIKRLRQELDDYKAIANLGHWQLNLTTGNFKFSDEVHKLLEINCSDCDNPYERKMSVIHPDDKSDVKNAIGGILKNRKHGVVEYRVIVKNNAVRYIREWIFVAHDVNGNPIHISGIITDYTAQKLNEIALVSSEKKFRSLLNNTSDAVSVTDSKGHIIYGNPSFIKMLGYNSLDDIIDLPASDFMAYNEFKAFYRKLVKGGNIKNYKAELLRKDGRKLYVLISSKIIYAEKVKEPVVESFIKDITESKEAGLKIIRHNKHLERLINITQIKTSGTKELIDLALKEGIELTGSELGFIDLYNPKTGTLTLHAWSGAAMGKSRLFKKQVQLQVEEASIWDEIIRSKKPYIINNFSIESIWGKVVRDIRFGIKKYLLVPVTLDNEIVAITSMVNKKTDYDETDAQQLALLMDTIWKRLEKQKINDDLVKAREKAEEADQLKSAFLANMSHEIRTPLNTIVGFANLLSESGTSTEEMDYQVKLINQGASQLSQIINDIMDISKIETGQVSVKYSTVNIKDLINQTIQLFSTQVEEKKVTITSSLKEDDEELIIKTDEHKLQQVVNNLVSNAIKFTAQGEISISAYNKGEDLIIEVKDAGIGIPLQEQGKIFDHFRTGEVDLKKKYSGAGLGLPISKGLIELMNGKIWVKSAPGEGSTFYISVPYRKPKEETGGLQPNHNLGLAGKTILIAEDETFNFYFLEKLLKGADIIHAPNGKRAVELVKENPSIDLILMDIKMPLMDGFEAARIIKGIAPGIPIIAQSAFATSNEINKAKELGFEYYITKPINSNHLMHTIYEALAKVNLPKSKRQIL</sequence>
<name>A0A3B0U2E5_9ZZZZ</name>
<evidence type="ECO:0000259" key="6">
    <source>
        <dbReference type="PROSITE" id="PS50109"/>
    </source>
</evidence>
<comment type="catalytic activity">
    <reaction evidence="1">
        <text>ATP + protein L-histidine = ADP + protein N-phospho-L-histidine.</text>
        <dbReference type="EC" id="2.7.13.3"/>
    </reaction>
</comment>
<organism evidence="10">
    <name type="scientific">hydrothermal vent metagenome</name>
    <dbReference type="NCBI Taxonomy" id="652676"/>
    <lineage>
        <taxon>unclassified sequences</taxon>
        <taxon>metagenomes</taxon>
        <taxon>ecological metagenomes</taxon>
    </lineage>
</organism>
<dbReference type="InterPro" id="IPR003661">
    <property type="entry name" value="HisK_dim/P_dom"/>
</dbReference>
<evidence type="ECO:0000256" key="2">
    <source>
        <dbReference type="ARBA" id="ARBA00012438"/>
    </source>
</evidence>
<dbReference type="NCBIfam" id="TIGR00229">
    <property type="entry name" value="sensory_box"/>
    <property type="match status" value="1"/>
</dbReference>
<feature type="domain" description="PAC" evidence="9">
    <location>
        <begin position="216"/>
        <end position="268"/>
    </location>
</feature>
<dbReference type="SUPFAM" id="SSF55781">
    <property type="entry name" value="GAF domain-like"/>
    <property type="match status" value="1"/>
</dbReference>
<feature type="domain" description="PAS" evidence="8">
    <location>
        <begin position="145"/>
        <end position="183"/>
    </location>
</feature>
<keyword evidence="5" id="KW-0418">Kinase</keyword>
<dbReference type="InterPro" id="IPR036097">
    <property type="entry name" value="HisK_dim/P_sf"/>
</dbReference>
<keyword evidence="4" id="KW-0808">Transferase</keyword>
<dbReference type="InterPro" id="IPR029016">
    <property type="entry name" value="GAF-like_dom_sf"/>
</dbReference>
<dbReference type="InterPro" id="IPR013655">
    <property type="entry name" value="PAS_fold_3"/>
</dbReference>
<dbReference type="CDD" id="cd16922">
    <property type="entry name" value="HATPase_EvgS-ArcB-TorS-like"/>
    <property type="match status" value="1"/>
</dbReference>
<dbReference type="InterPro" id="IPR001789">
    <property type="entry name" value="Sig_transdc_resp-reg_receiver"/>
</dbReference>
<dbReference type="InterPro" id="IPR003018">
    <property type="entry name" value="GAF"/>
</dbReference>
<feature type="domain" description="Histidine kinase" evidence="6">
    <location>
        <begin position="456"/>
        <end position="674"/>
    </location>
</feature>
<dbReference type="Pfam" id="PF00512">
    <property type="entry name" value="HisKA"/>
    <property type="match status" value="1"/>
</dbReference>
<dbReference type="InterPro" id="IPR004358">
    <property type="entry name" value="Sig_transdc_His_kin-like_C"/>
</dbReference>
<dbReference type="SUPFAM" id="SSF55874">
    <property type="entry name" value="ATPase domain of HSP90 chaperone/DNA topoisomerase II/histidine kinase"/>
    <property type="match status" value="1"/>
</dbReference>
<evidence type="ECO:0000259" key="8">
    <source>
        <dbReference type="PROSITE" id="PS50112"/>
    </source>
</evidence>
<dbReference type="PRINTS" id="PR00344">
    <property type="entry name" value="BCTRLSENSOR"/>
</dbReference>